<dbReference type="InterPro" id="IPR011010">
    <property type="entry name" value="DNA_brk_join_enz"/>
</dbReference>
<dbReference type="Pfam" id="PF14657">
    <property type="entry name" value="Arm-DNA-bind_4"/>
    <property type="match status" value="1"/>
</dbReference>
<evidence type="ECO:0000313" key="9">
    <source>
        <dbReference type="Proteomes" id="UP000251923"/>
    </source>
</evidence>
<evidence type="ECO:0000256" key="4">
    <source>
        <dbReference type="ARBA" id="ARBA00023172"/>
    </source>
</evidence>
<evidence type="ECO:0000256" key="1">
    <source>
        <dbReference type="ARBA" id="ARBA00008857"/>
    </source>
</evidence>
<dbReference type="InterPro" id="IPR044068">
    <property type="entry name" value="CB"/>
</dbReference>
<feature type="domain" description="Tyr recombinase" evidence="6">
    <location>
        <begin position="167"/>
        <end position="355"/>
    </location>
</feature>
<dbReference type="Gene3D" id="1.10.443.10">
    <property type="entry name" value="Intergrase catalytic core"/>
    <property type="match status" value="1"/>
</dbReference>
<sequence length="370" mass="44026">MPAYKDKETGKWMSRFYYETYQGERKQKKKRGFNTKKEALAFERKFMNSINGSTDMDFSSLVELYANDCANRLRDTTLERKKHIFDRWITPYFKDRPINEIEAKDIRHWQNWLMKQKTQRYDKPLSKTYLKGVNNELSAIFNFACNIYGLNKNPVRKSGSIGKKNREEVTFWTLDEFNTVMSYFDQGDPHDYMYYFIYNLLFYTGMRSGELLALNKTDFNYKDKTIRINKTFIKLKGKRTIREPKTENAKRLITAPDFLFDMLDKYLKSLYSYKSSERLFDADRSMLKRRLDTATKNTNQKQIRVHDLRHSHASFLIHLGVDPLSIKERLGHKSIETTLNIYSHLYPNRQAEIATLLNKPKLSPELKNQS</sequence>
<dbReference type="Pfam" id="PF14659">
    <property type="entry name" value="Phage_int_SAM_3"/>
    <property type="match status" value="1"/>
</dbReference>
<dbReference type="PANTHER" id="PTHR30349">
    <property type="entry name" value="PHAGE INTEGRASE-RELATED"/>
    <property type="match status" value="1"/>
</dbReference>
<evidence type="ECO:0000256" key="3">
    <source>
        <dbReference type="ARBA" id="ARBA00023125"/>
    </source>
</evidence>
<dbReference type="GeneID" id="86971341"/>
<evidence type="ECO:0000259" key="6">
    <source>
        <dbReference type="PROSITE" id="PS51898"/>
    </source>
</evidence>
<dbReference type="EMBL" id="QMHM01000009">
    <property type="protein sequence ID" value="RAV79120.1"/>
    <property type="molecule type" value="Genomic_DNA"/>
</dbReference>
<keyword evidence="3 5" id="KW-0238">DNA-binding</keyword>
<dbReference type="AlphaFoldDB" id="A0A329NW53"/>
<dbReference type="Gene3D" id="1.10.150.130">
    <property type="match status" value="1"/>
</dbReference>
<dbReference type="InterPro" id="IPR050090">
    <property type="entry name" value="Tyrosine_recombinase_XerCD"/>
</dbReference>
<dbReference type="PANTHER" id="PTHR30349:SF64">
    <property type="entry name" value="PROPHAGE INTEGRASE INTD-RELATED"/>
    <property type="match status" value="1"/>
</dbReference>
<dbReference type="InterPro" id="IPR002104">
    <property type="entry name" value="Integrase_catalytic"/>
</dbReference>
<gene>
    <name evidence="8" type="ORF">DBT54_05735</name>
</gene>
<accession>A0A329NW53</accession>
<organism evidence="8 9">
    <name type="scientific">Aerococcus urinae</name>
    <dbReference type="NCBI Taxonomy" id="1376"/>
    <lineage>
        <taxon>Bacteria</taxon>
        <taxon>Bacillati</taxon>
        <taxon>Bacillota</taxon>
        <taxon>Bacilli</taxon>
        <taxon>Lactobacillales</taxon>
        <taxon>Aerococcaceae</taxon>
        <taxon>Aerococcus</taxon>
    </lineage>
</organism>
<dbReference type="InterPro" id="IPR013762">
    <property type="entry name" value="Integrase-like_cat_sf"/>
</dbReference>
<dbReference type="InterPro" id="IPR004107">
    <property type="entry name" value="Integrase_SAM-like_N"/>
</dbReference>
<dbReference type="PROSITE" id="PS51898">
    <property type="entry name" value="TYR_RECOMBINASE"/>
    <property type="match status" value="1"/>
</dbReference>
<dbReference type="Pfam" id="PF00589">
    <property type="entry name" value="Phage_integrase"/>
    <property type="match status" value="1"/>
</dbReference>
<evidence type="ECO:0000259" key="7">
    <source>
        <dbReference type="PROSITE" id="PS51900"/>
    </source>
</evidence>
<dbReference type="CDD" id="cd01189">
    <property type="entry name" value="INT_ICEBs1_C_like"/>
    <property type="match status" value="1"/>
</dbReference>
<protein>
    <submittedName>
        <fullName evidence="8">Site-specific integrase</fullName>
    </submittedName>
</protein>
<dbReference type="SUPFAM" id="SSF56349">
    <property type="entry name" value="DNA breaking-rejoining enzymes"/>
    <property type="match status" value="1"/>
</dbReference>
<feature type="domain" description="Core-binding (CB)" evidence="7">
    <location>
        <begin position="56"/>
        <end position="145"/>
    </location>
</feature>
<dbReference type="GO" id="GO:0015074">
    <property type="term" value="P:DNA integration"/>
    <property type="evidence" value="ECO:0007669"/>
    <property type="project" value="UniProtKB-KW"/>
</dbReference>
<comment type="similarity">
    <text evidence="1">Belongs to the 'phage' integrase family.</text>
</comment>
<evidence type="ECO:0000313" key="8">
    <source>
        <dbReference type="EMBL" id="RAV79120.1"/>
    </source>
</evidence>
<evidence type="ECO:0000256" key="2">
    <source>
        <dbReference type="ARBA" id="ARBA00022908"/>
    </source>
</evidence>
<dbReference type="GO" id="GO:0006310">
    <property type="term" value="P:DNA recombination"/>
    <property type="evidence" value="ECO:0007669"/>
    <property type="project" value="UniProtKB-KW"/>
</dbReference>
<dbReference type="RefSeq" id="WP_111821875.1">
    <property type="nucleotide sequence ID" value="NZ_JAMDYC010000002.1"/>
</dbReference>
<proteinExistence type="inferred from homology"/>
<evidence type="ECO:0000256" key="5">
    <source>
        <dbReference type="PROSITE-ProRule" id="PRU01248"/>
    </source>
</evidence>
<dbReference type="Proteomes" id="UP000251923">
    <property type="component" value="Unassembled WGS sequence"/>
</dbReference>
<dbReference type="InterPro" id="IPR028259">
    <property type="entry name" value="AP2-like_int_N"/>
</dbReference>
<name>A0A329NW53_9LACT</name>
<dbReference type="PROSITE" id="PS51900">
    <property type="entry name" value="CB"/>
    <property type="match status" value="1"/>
</dbReference>
<keyword evidence="2" id="KW-0229">DNA integration</keyword>
<reference evidence="8 9" key="1">
    <citation type="submission" date="2018-04" db="EMBL/GenBank/DDBJ databases">
        <title>Aerococcus urinae genomes.</title>
        <authorList>
            <person name="Hilt E."/>
            <person name="Gilbert N.M."/>
            <person name="Thomas-White K."/>
            <person name="Putonti C."/>
            <person name="Lewis A.L."/>
            <person name="Visck K.L."/>
            <person name="Wolfe A.J."/>
        </authorList>
    </citation>
    <scope>NUCLEOTIDE SEQUENCE [LARGE SCALE GENOMIC DNA]</scope>
    <source>
        <strain evidence="8 9">UMB7480</strain>
    </source>
</reference>
<keyword evidence="4" id="KW-0233">DNA recombination</keyword>
<dbReference type="InterPro" id="IPR010998">
    <property type="entry name" value="Integrase_recombinase_N"/>
</dbReference>
<comment type="caution">
    <text evidence="8">The sequence shown here is derived from an EMBL/GenBank/DDBJ whole genome shotgun (WGS) entry which is preliminary data.</text>
</comment>
<dbReference type="GO" id="GO:0003677">
    <property type="term" value="F:DNA binding"/>
    <property type="evidence" value="ECO:0007669"/>
    <property type="project" value="UniProtKB-UniRule"/>
</dbReference>